<accession>A0A2P2MSA6</accession>
<protein>
    <submittedName>
        <fullName evidence="1">Uncharacterized protein</fullName>
    </submittedName>
</protein>
<dbReference type="EMBL" id="GGEC01052597">
    <property type="protein sequence ID" value="MBX33081.1"/>
    <property type="molecule type" value="Transcribed_RNA"/>
</dbReference>
<sequence>MRSCGKFARRLSKAPSRRSCCRSEWPRAAVSGANQANWAAKWPSLGFLLYPRNQRVNGRKHFFVS</sequence>
<reference evidence="1" key="1">
    <citation type="submission" date="2018-02" db="EMBL/GenBank/DDBJ databases">
        <title>Rhizophora mucronata_Transcriptome.</title>
        <authorList>
            <person name="Meera S.P."/>
            <person name="Sreeshan A."/>
            <person name="Augustine A."/>
        </authorList>
    </citation>
    <scope>NUCLEOTIDE SEQUENCE</scope>
    <source>
        <tissue evidence="1">Leaf</tissue>
    </source>
</reference>
<evidence type="ECO:0000313" key="1">
    <source>
        <dbReference type="EMBL" id="MBX33081.1"/>
    </source>
</evidence>
<name>A0A2P2MSA6_RHIMU</name>
<proteinExistence type="predicted"/>
<dbReference type="AlphaFoldDB" id="A0A2P2MSA6"/>
<organism evidence="1">
    <name type="scientific">Rhizophora mucronata</name>
    <name type="common">Asiatic mangrove</name>
    <dbReference type="NCBI Taxonomy" id="61149"/>
    <lineage>
        <taxon>Eukaryota</taxon>
        <taxon>Viridiplantae</taxon>
        <taxon>Streptophyta</taxon>
        <taxon>Embryophyta</taxon>
        <taxon>Tracheophyta</taxon>
        <taxon>Spermatophyta</taxon>
        <taxon>Magnoliopsida</taxon>
        <taxon>eudicotyledons</taxon>
        <taxon>Gunneridae</taxon>
        <taxon>Pentapetalae</taxon>
        <taxon>rosids</taxon>
        <taxon>fabids</taxon>
        <taxon>Malpighiales</taxon>
        <taxon>Rhizophoraceae</taxon>
        <taxon>Rhizophora</taxon>
    </lineage>
</organism>